<feature type="non-terminal residue" evidence="1">
    <location>
        <position position="1"/>
    </location>
</feature>
<accession>J9GNJ3</accession>
<comment type="caution">
    <text evidence="1">The sequence shown here is derived from an EMBL/GenBank/DDBJ whole genome shotgun (WGS) entry which is preliminary data.</text>
</comment>
<proteinExistence type="predicted"/>
<gene>
    <name evidence="1" type="ORF">EVA_02214</name>
</gene>
<protein>
    <submittedName>
        <fullName evidence="1">Collagen adhesion protein</fullName>
    </submittedName>
</protein>
<name>J9GNJ3_9ZZZZ</name>
<dbReference type="AlphaFoldDB" id="J9GNJ3"/>
<dbReference type="EMBL" id="AMCI01000338">
    <property type="protein sequence ID" value="EJX09672.1"/>
    <property type="molecule type" value="Genomic_DNA"/>
</dbReference>
<evidence type="ECO:0000313" key="1">
    <source>
        <dbReference type="EMBL" id="EJX09672.1"/>
    </source>
</evidence>
<organism evidence="1">
    <name type="scientific">gut metagenome</name>
    <dbReference type="NCBI Taxonomy" id="749906"/>
    <lineage>
        <taxon>unclassified sequences</taxon>
        <taxon>metagenomes</taxon>
        <taxon>organismal metagenomes</taxon>
    </lineage>
</organism>
<reference evidence="1" key="1">
    <citation type="journal article" date="2012" name="PLoS ONE">
        <title>Gene sets for utilization of primary and secondary nutrition supplies in the distal gut of endangered iberian lynx.</title>
        <authorList>
            <person name="Alcaide M."/>
            <person name="Messina E."/>
            <person name="Richter M."/>
            <person name="Bargiela R."/>
            <person name="Peplies J."/>
            <person name="Huws S.A."/>
            <person name="Newbold C.J."/>
            <person name="Golyshin P.N."/>
            <person name="Simon M.A."/>
            <person name="Lopez G."/>
            <person name="Yakimov M.M."/>
            <person name="Ferrer M."/>
        </authorList>
    </citation>
    <scope>NUCLEOTIDE SEQUENCE</scope>
</reference>
<sequence length="160" mass="17293">KKAVSLMLAAVMSLTAFMGIGATTAFAAVGEKADVYLVDYPRSGDTNNNGEWGHGNLNYMNGWKGLSTKYTGLRAMGSYSGNIAYCIEPGTGQRTGDTLTEKDENFFNNISPNGTISGDDIRLLIGRILQYGYRGGISTSWKSQNESDATVSHTLMPLRF</sequence>